<proteinExistence type="predicted"/>
<reference evidence="3" key="1">
    <citation type="submission" date="2022-11" db="UniProtKB">
        <authorList>
            <consortium name="WormBaseParasite"/>
        </authorList>
    </citation>
    <scope>IDENTIFICATION</scope>
</reference>
<feature type="region of interest" description="Disordered" evidence="1">
    <location>
        <begin position="25"/>
        <end position="44"/>
    </location>
</feature>
<name>A0A914Z500_9BILA</name>
<evidence type="ECO:0000313" key="3">
    <source>
        <dbReference type="WBParaSite" id="PSU_v2.g7762.t1"/>
    </source>
</evidence>
<dbReference type="Proteomes" id="UP000887577">
    <property type="component" value="Unplaced"/>
</dbReference>
<accession>A0A914Z500</accession>
<evidence type="ECO:0000256" key="1">
    <source>
        <dbReference type="SAM" id="MobiDB-lite"/>
    </source>
</evidence>
<protein>
    <submittedName>
        <fullName evidence="3">Uncharacterized protein</fullName>
    </submittedName>
</protein>
<organism evidence="2 3">
    <name type="scientific">Panagrolaimus superbus</name>
    <dbReference type="NCBI Taxonomy" id="310955"/>
    <lineage>
        <taxon>Eukaryota</taxon>
        <taxon>Metazoa</taxon>
        <taxon>Ecdysozoa</taxon>
        <taxon>Nematoda</taxon>
        <taxon>Chromadorea</taxon>
        <taxon>Rhabditida</taxon>
        <taxon>Tylenchina</taxon>
        <taxon>Panagrolaimomorpha</taxon>
        <taxon>Panagrolaimoidea</taxon>
        <taxon>Panagrolaimidae</taxon>
        <taxon>Panagrolaimus</taxon>
    </lineage>
</organism>
<dbReference type="AlphaFoldDB" id="A0A914Z500"/>
<evidence type="ECO:0000313" key="2">
    <source>
        <dbReference type="Proteomes" id="UP000887577"/>
    </source>
</evidence>
<dbReference type="WBParaSite" id="PSU_v2.g7762.t1">
    <property type="protein sequence ID" value="PSU_v2.g7762.t1"/>
    <property type="gene ID" value="PSU_v2.g7762"/>
</dbReference>
<sequence length="129" mass="12957">MATPPSDAAPEIPVLPCTTCPDLPLTDAPGAKDPPGGFNTGMGSVENSVVGPGCRQYIVTCNENPNGRAVVIGANMAAISLSPGGPGEKMATLVCNSMGQIEGRDTANAPVIVTSAYCSIENNPPPPPP</sequence>
<keyword evidence="2" id="KW-1185">Reference proteome</keyword>